<keyword evidence="3" id="KW-1185">Reference proteome</keyword>
<dbReference type="RefSeq" id="WP_216941860.1">
    <property type="nucleotide sequence ID" value="NZ_CP077062.1"/>
</dbReference>
<evidence type="ECO:0000256" key="1">
    <source>
        <dbReference type="SAM" id="MobiDB-lite"/>
    </source>
</evidence>
<protein>
    <submittedName>
        <fullName evidence="2">Uncharacterized protein</fullName>
    </submittedName>
</protein>
<dbReference type="EMBL" id="CP077062">
    <property type="protein sequence ID" value="QWZ10014.1"/>
    <property type="molecule type" value="Genomic_DNA"/>
</dbReference>
<sequence>MFLALIIAVPIVLLLIWAVIFDLKQRRRNQPTTHDASGIATRTRNLAEGKGSEWGAGGT</sequence>
<feature type="compositionally biased region" description="Polar residues" evidence="1">
    <location>
        <begin position="30"/>
        <end position="44"/>
    </location>
</feature>
<dbReference type="AlphaFoldDB" id="A0A975T355"/>
<accession>A0A975T355</accession>
<name>A0A975T355_9ACTN</name>
<gene>
    <name evidence="2" type="ORF">KRR39_09930</name>
</gene>
<dbReference type="KEGG" id="nps:KRR39_09930"/>
<reference evidence="2" key="1">
    <citation type="submission" date="2021-06" db="EMBL/GenBank/DDBJ databases">
        <title>Complete genome sequence of Nocardioides sp. G188.</title>
        <authorList>
            <person name="Im W.-T."/>
        </authorList>
    </citation>
    <scope>NUCLEOTIDE SEQUENCE</scope>
    <source>
        <strain evidence="2">G188</strain>
    </source>
</reference>
<evidence type="ECO:0000313" key="3">
    <source>
        <dbReference type="Proteomes" id="UP000683575"/>
    </source>
</evidence>
<feature type="region of interest" description="Disordered" evidence="1">
    <location>
        <begin position="28"/>
        <end position="59"/>
    </location>
</feature>
<dbReference type="Proteomes" id="UP000683575">
    <property type="component" value="Chromosome"/>
</dbReference>
<proteinExistence type="predicted"/>
<evidence type="ECO:0000313" key="2">
    <source>
        <dbReference type="EMBL" id="QWZ10014.1"/>
    </source>
</evidence>
<organism evidence="2 3">
    <name type="scientific">Nocardioides panacis</name>
    <dbReference type="NCBI Taxonomy" id="2849501"/>
    <lineage>
        <taxon>Bacteria</taxon>
        <taxon>Bacillati</taxon>
        <taxon>Actinomycetota</taxon>
        <taxon>Actinomycetes</taxon>
        <taxon>Propionibacteriales</taxon>
        <taxon>Nocardioidaceae</taxon>
        <taxon>Nocardioides</taxon>
    </lineage>
</organism>